<dbReference type="InterPro" id="IPR022409">
    <property type="entry name" value="PKD/Chitinase_dom"/>
</dbReference>
<evidence type="ECO:0000313" key="4">
    <source>
        <dbReference type="EMBL" id="BAP56956.1"/>
    </source>
</evidence>
<evidence type="ECO:0000256" key="2">
    <source>
        <dbReference type="SAM" id="SignalP"/>
    </source>
</evidence>
<dbReference type="GO" id="GO:0006508">
    <property type="term" value="P:proteolysis"/>
    <property type="evidence" value="ECO:0007669"/>
    <property type="project" value="InterPro"/>
</dbReference>
<feature type="compositionally biased region" description="Polar residues" evidence="1">
    <location>
        <begin position="1384"/>
        <end position="1413"/>
    </location>
</feature>
<feature type="chain" id="PRO_5001853457" description="PKD domain-containing protein" evidence="2">
    <location>
        <begin position="24"/>
        <end position="1616"/>
    </location>
</feature>
<feature type="signal peptide" evidence="2">
    <location>
        <begin position="1"/>
        <end position="23"/>
    </location>
</feature>
<dbReference type="InterPro" id="IPR011050">
    <property type="entry name" value="Pectin_lyase_fold/virulence"/>
</dbReference>
<evidence type="ECO:0000313" key="5">
    <source>
        <dbReference type="Proteomes" id="UP000031623"/>
    </source>
</evidence>
<dbReference type="InterPro" id="IPR008979">
    <property type="entry name" value="Galactose-bd-like_sf"/>
</dbReference>
<keyword evidence="5" id="KW-1185">Reference proteome</keyword>
<dbReference type="Gene3D" id="2.60.40.10">
    <property type="entry name" value="Immunoglobulins"/>
    <property type="match status" value="1"/>
</dbReference>
<dbReference type="Gene3D" id="2.60.120.260">
    <property type="entry name" value="Galactose-binding domain-like"/>
    <property type="match status" value="1"/>
</dbReference>
<dbReference type="HOGENOM" id="CLU_243707_0_0_6"/>
<dbReference type="Pfam" id="PF18911">
    <property type="entry name" value="PKD_4"/>
    <property type="match status" value="1"/>
</dbReference>
<dbReference type="InterPro" id="IPR013783">
    <property type="entry name" value="Ig-like_fold"/>
</dbReference>
<dbReference type="Gene3D" id="2.160.20.10">
    <property type="entry name" value="Single-stranded right-handed beta-helix, Pectin lyase-like"/>
    <property type="match status" value="2"/>
</dbReference>
<dbReference type="PANTHER" id="PTHR36453:SF1">
    <property type="entry name" value="RIGHT HANDED BETA HELIX DOMAIN-CONTAINING PROTEIN"/>
    <property type="match status" value="1"/>
</dbReference>
<dbReference type="InterPro" id="IPR035986">
    <property type="entry name" value="PKD_dom_sf"/>
</dbReference>
<organism evidence="4 5">
    <name type="scientific">Thioploca ingrica</name>
    <dbReference type="NCBI Taxonomy" id="40754"/>
    <lineage>
        <taxon>Bacteria</taxon>
        <taxon>Pseudomonadati</taxon>
        <taxon>Pseudomonadota</taxon>
        <taxon>Gammaproteobacteria</taxon>
        <taxon>Thiotrichales</taxon>
        <taxon>Thiotrichaceae</taxon>
        <taxon>Thioploca</taxon>
    </lineage>
</organism>
<feature type="domain" description="PKD" evidence="3">
    <location>
        <begin position="1028"/>
        <end position="1091"/>
    </location>
</feature>
<reference evidence="4" key="1">
    <citation type="journal article" date="2014" name="ISME J.">
        <title>Ecophysiology of Thioploca ingrica as revealed by the complete genome sequence supplemented with proteomic evidence.</title>
        <authorList>
            <person name="Kojima H."/>
            <person name="Ogura Y."/>
            <person name="Yamamoto N."/>
            <person name="Togashi T."/>
            <person name="Mori H."/>
            <person name="Watanabe T."/>
            <person name="Nemoto F."/>
            <person name="Kurokawa K."/>
            <person name="Hayashi T."/>
            <person name="Fukui M."/>
        </authorList>
    </citation>
    <scope>NUCLEOTIDE SEQUENCE [LARGE SCALE GENOMIC DNA]</scope>
</reference>
<dbReference type="Proteomes" id="UP000031623">
    <property type="component" value="Chromosome"/>
</dbReference>
<dbReference type="Pfam" id="PF18998">
    <property type="entry name" value="Flg_new_2"/>
    <property type="match status" value="1"/>
</dbReference>
<dbReference type="SMART" id="SM00089">
    <property type="entry name" value="PKD"/>
    <property type="match status" value="1"/>
</dbReference>
<dbReference type="Gene3D" id="3.40.50.200">
    <property type="entry name" value="Peptidase S8/S53 domain"/>
    <property type="match status" value="1"/>
</dbReference>
<dbReference type="KEGG" id="tig:THII_2659"/>
<evidence type="ECO:0000256" key="1">
    <source>
        <dbReference type="SAM" id="MobiDB-lite"/>
    </source>
</evidence>
<dbReference type="InterPro" id="IPR006626">
    <property type="entry name" value="PbH1"/>
</dbReference>
<dbReference type="InterPro" id="IPR012334">
    <property type="entry name" value="Pectin_lyas_fold"/>
</dbReference>
<dbReference type="InterPro" id="IPR000601">
    <property type="entry name" value="PKD_dom"/>
</dbReference>
<dbReference type="InterPro" id="IPR044060">
    <property type="entry name" value="Bacterial_rp_domain"/>
</dbReference>
<dbReference type="GO" id="GO:0004252">
    <property type="term" value="F:serine-type endopeptidase activity"/>
    <property type="evidence" value="ECO:0007669"/>
    <property type="project" value="InterPro"/>
</dbReference>
<evidence type="ECO:0000259" key="3">
    <source>
        <dbReference type="PROSITE" id="PS50093"/>
    </source>
</evidence>
<dbReference type="STRING" id="40754.THII_2659"/>
<gene>
    <name evidence="4" type="ORF">THII_2659</name>
</gene>
<dbReference type="SUPFAM" id="SSF49299">
    <property type="entry name" value="PKD domain"/>
    <property type="match status" value="1"/>
</dbReference>
<protein>
    <recommendedName>
        <fullName evidence="3">PKD domain-containing protein</fullName>
    </recommendedName>
</protein>
<dbReference type="SUPFAM" id="SSF52743">
    <property type="entry name" value="Subtilisin-like"/>
    <property type="match status" value="1"/>
</dbReference>
<dbReference type="Pfam" id="PF13229">
    <property type="entry name" value="Beta_helix"/>
    <property type="match status" value="2"/>
</dbReference>
<dbReference type="PROSITE" id="PS50093">
    <property type="entry name" value="PKD"/>
    <property type="match status" value="1"/>
</dbReference>
<dbReference type="SUPFAM" id="SSF49785">
    <property type="entry name" value="Galactose-binding domain-like"/>
    <property type="match status" value="1"/>
</dbReference>
<dbReference type="SMART" id="SM00710">
    <property type="entry name" value="PbH1"/>
    <property type="match status" value="8"/>
</dbReference>
<sequence>MQRRIIQTLLSVLILALFTPAQSATTYYLSSSGGNDANDGQSEATAWQNLDKINTTKFPDNTTLLFKRSDVFRGSIDLNAKNARTNGLAANAYGTGPKPIISGSIPITNWKPTTHPPLSSQVWEATAPTTEVITHLFVNGELMTIARYPNVNSPAEENWLNVDNSAGTDSFTDADLANYSKPDGYWTGATLRLRSYSWTFTVLPITGYQAAPGKITAAGLGSQRPGWGYFLDDKLEELDHPGEWYYDANTQTVYLYPPGGQDPNQLLVEGSVYGTGWRGAGEGSFTLENLVFKHFQGDGVKTGGNGPITIRHCDFKHNGNGIQWWNAANIVVSENTFDHHLVKALDLKHDVDNFQVQQALVEKNQITYTAMYPGYGVRSQGSYEGTAIQAFGEGYIFRQNVIDYTGWVGLYLTKNGRHLAENNTITHSLALLNDGGAIFIGSSDNIIRGNFLGDTIGNVGQSNGCFLDNNPCYHLPSFGMGVGSDPGYSNNLIENNTIYNNHDNGIRLNIFKNTTVRNNVLYNNGRAQIYFDKAPSNNNTVTDNIMYSLDPEQRGLSLAVDGQGNQFDNNYYCNPYSEIVVSPSASLALWQQLLHSTTYEVHSRQCGEHFDYQITNANTADAIVNATFDNDASGWGTHEPNPVGLDGGSLKVTFTDGQATTLSSPRFNLVAGQLYRFKFSVIANNSGVITVMLSDAPKGEPTQWLQDNPLPFAYWPQRREQQLLFTSPQSTTNGRITFSIKPQAQSDIVWLDNIMFEPIEAGNFNDATERAKLFTNPTETAMMIPLGSAGYRKVDGQMVSGSLTLAPFTSQILVLDGVGCADSLTITTNMSCTPIFNPLPTTPLPTTPPLEPLPPTMNLTIHFSGTGQGRVTTDPSGIDCESSQVKCSHSYETAKWINLIPIAAADSQFTGWSGYQSDCDDGQVFMSGYRSCTASFERLRFPLKVTTVGQGQVSSDPVGVHCGAQCRYVFNIDTNVTLTATPKNGWQFQGWSGDCDPRGAVVINKDKACQATFVFQINAGTDKVVSPNEETTFAAAVIDNGLNYQWDFGDGSTANTASASHTYTATGTYTVTLTVTDDKDIVGSDTLTVEVIKDSGIEISQEVLKEIKDKGYAKIILSLNLVTQPEGELPTSAAILDQRRQIAQLQQQFINSLSTSLIDSPTGDQNLAFPTLFTTIPYVAMGVNAIQLAHIRKNPLITHIELDKLLIGGLNIPANHYLGASQTIAILDTGVDSTYPDLADQAISEACYSTTYAPYSATTLCPGGDDEQVGTGAAVPCAIPGCEHGTQVAEAVASEADLIAIQVFSRLDDADYCAPYPSPCIKSFSSDQIRALEQILTWHSSGYPLATITINLDDEDARNYCESPARQAIIDNLHSVGITTIMTSGNDDYSNSGSTSTCISPAPNSDATEPSSDTETEPLVTDSQAISAAIAFSSLPPETPPCYTSSLVDWVCNAPGQKLTDLTVGPNGMISSGTLVGTLTNQGRVSNLTLEPHSRLTGGIVTGYIINHGEMANFEFRGAVIEGGVLAGQIINTSQVGGYFRDVQLAAGTHLIGGQLVGEISGEAQAPALLEHLEIQTGSHLENVTIGEGVKLAVEVNLGEGVQFIYPSEDPRLSSK</sequence>
<name>A0A090BVJ3_9GAMM</name>
<dbReference type="InterPro" id="IPR036852">
    <property type="entry name" value="Peptidase_S8/S53_dom_sf"/>
</dbReference>
<proteinExistence type="predicted"/>
<keyword evidence="2" id="KW-0732">Signal</keyword>
<dbReference type="InterPro" id="IPR039448">
    <property type="entry name" value="Beta_helix"/>
</dbReference>
<dbReference type="EMBL" id="AP014633">
    <property type="protein sequence ID" value="BAP56956.1"/>
    <property type="molecule type" value="Genomic_DNA"/>
</dbReference>
<feature type="region of interest" description="Disordered" evidence="1">
    <location>
        <begin position="1384"/>
        <end position="1419"/>
    </location>
</feature>
<dbReference type="OrthoDB" id="1153097at2"/>
<dbReference type="SUPFAM" id="SSF51126">
    <property type="entry name" value="Pectin lyase-like"/>
    <property type="match status" value="2"/>
</dbReference>
<dbReference type="CDD" id="cd00146">
    <property type="entry name" value="PKD"/>
    <property type="match status" value="1"/>
</dbReference>
<dbReference type="PANTHER" id="PTHR36453">
    <property type="entry name" value="SECRETED PROTEIN-RELATED"/>
    <property type="match status" value="1"/>
</dbReference>
<accession>A0A090BVJ3</accession>